<feature type="region of interest" description="Disordered" evidence="1">
    <location>
        <begin position="1"/>
        <end position="317"/>
    </location>
</feature>
<dbReference type="InParanoid" id="A0A1Y2G0N1"/>
<accession>A0A1Y2G0N1</accession>
<protein>
    <submittedName>
        <fullName evidence="2">Uncharacterized protein</fullName>
    </submittedName>
</protein>
<feature type="compositionally biased region" description="Polar residues" evidence="1">
    <location>
        <begin position="1"/>
        <end position="15"/>
    </location>
</feature>
<organism evidence="2 3">
    <name type="scientific">Leucosporidium creatinivorum</name>
    <dbReference type="NCBI Taxonomy" id="106004"/>
    <lineage>
        <taxon>Eukaryota</taxon>
        <taxon>Fungi</taxon>
        <taxon>Dikarya</taxon>
        <taxon>Basidiomycota</taxon>
        <taxon>Pucciniomycotina</taxon>
        <taxon>Microbotryomycetes</taxon>
        <taxon>Leucosporidiales</taxon>
        <taxon>Leucosporidium</taxon>
    </lineage>
</organism>
<feature type="compositionally biased region" description="Polar residues" evidence="1">
    <location>
        <begin position="121"/>
        <end position="132"/>
    </location>
</feature>
<evidence type="ECO:0000256" key="1">
    <source>
        <dbReference type="SAM" id="MobiDB-lite"/>
    </source>
</evidence>
<dbReference type="AlphaFoldDB" id="A0A1Y2G0N1"/>
<sequence length="366" mass="38172">MPSSSGRIPLSTVSLTPFLPLDLPSRSHSPRKSSHRPMASPLRSSTSTSRSTTPQRSTTTTANGPLSTLYEAPIPALQPSPRPSPARQMLDLDRAQIGPDDDEEAAVDATPPRRLLDLFLQSATKNNGSSNTSPSARASPVPPAIRPPPSDKDDLPTWSFYEDPTESDASLLPLDASTTSSLSSTQEDTEMHSLDSPPPTNENAPPPPLPRRSRSTSSLAPPAATNGAGSALSASPRSRSTSTAPPPPPITLPSQPQSQPPADSPPTTPTSPPLFPSLWTETTSATGGGGPFSPSLNSGSQSFFGDTGTSSFEVDGQTRASSLLPGFVAAFSSPRRGGGKRESLEGAGEGEEGHEQKRLRMSVEGE</sequence>
<feature type="compositionally biased region" description="Low complexity" evidence="1">
    <location>
        <begin position="215"/>
        <end position="243"/>
    </location>
</feature>
<evidence type="ECO:0000313" key="2">
    <source>
        <dbReference type="EMBL" id="ORY90194.1"/>
    </source>
</evidence>
<feature type="compositionally biased region" description="Low complexity" evidence="1">
    <location>
        <begin position="170"/>
        <end position="185"/>
    </location>
</feature>
<name>A0A1Y2G0N1_9BASI</name>
<proteinExistence type="predicted"/>
<feature type="compositionally biased region" description="Pro residues" evidence="1">
    <location>
        <begin position="258"/>
        <end position="275"/>
    </location>
</feature>
<reference evidence="2 3" key="1">
    <citation type="submission" date="2016-07" db="EMBL/GenBank/DDBJ databases">
        <title>Pervasive Adenine N6-methylation of Active Genes in Fungi.</title>
        <authorList>
            <consortium name="DOE Joint Genome Institute"/>
            <person name="Mondo S.J."/>
            <person name="Dannebaum R.O."/>
            <person name="Kuo R.C."/>
            <person name="Labutti K."/>
            <person name="Haridas S."/>
            <person name="Kuo A."/>
            <person name="Salamov A."/>
            <person name="Ahrendt S.R."/>
            <person name="Lipzen A."/>
            <person name="Sullivan W."/>
            <person name="Andreopoulos W.B."/>
            <person name="Clum A."/>
            <person name="Lindquist E."/>
            <person name="Daum C."/>
            <person name="Ramamoorthy G.K."/>
            <person name="Gryganskyi A."/>
            <person name="Culley D."/>
            <person name="Magnuson J.K."/>
            <person name="James T.Y."/>
            <person name="O'Malley M.A."/>
            <person name="Stajich J.E."/>
            <person name="Spatafora J.W."/>
            <person name="Visel A."/>
            <person name="Grigoriev I.V."/>
        </authorList>
    </citation>
    <scope>NUCLEOTIDE SEQUENCE [LARGE SCALE GENOMIC DNA]</scope>
    <source>
        <strain evidence="2 3">62-1032</strain>
    </source>
</reference>
<dbReference type="Proteomes" id="UP000193467">
    <property type="component" value="Unassembled WGS sequence"/>
</dbReference>
<comment type="caution">
    <text evidence="2">The sequence shown here is derived from an EMBL/GenBank/DDBJ whole genome shotgun (WGS) entry which is preliminary data.</text>
</comment>
<feature type="compositionally biased region" description="Pro residues" evidence="1">
    <location>
        <begin position="196"/>
        <end position="210"/>
    </location>
</feature>
<keyword evidence="3" id="KW-1185">Reference proteome</keyword>
<dbReference type="EMBL" id="MCGR01000004">
    <property type="protein sequence ID" value="ORY90194.1"/>
    <property type="molecule type" value="Genomic_DNA"/>
</dbReference>
<feature type="region of interest" description="Disordered" evidence="1">
    <location>
        <begin position="329"/>
        <end position="366"/>
    </location>
</feature>
<feature type="compositionally biased region" description="Basic and acidic residues" evidence="1">
    <location>
        <begin position="351"/>
        <end position="366"/>
    </location>
</feature>
<gene>
    <name evidence="2" type="ORF">BCR35DRAFT_299765</name>
</gene>
<evidence type="ECO:0000313" key="3">
    <source>
        <dbReference type="Proteomes" id="UP000193467"/>
    </source>
</evidence>
<dbReference type="PRINTS" id="PR01217">
    <property type="entry name" value="PRICHEXTENSN"/>
</dbReference>
<feature type="compositionally biased region" description="Low complexity" evidence="1">
    <location>
        <begin position="43"/>
        <end position="61"/>
    </location>
</feature>
<feature type="compositionally biased region" description="Polar residues" evidence="1">
    <location>
        <begin position="294"/>
        <end position="312"/>
    </location>
</feature>